<sequence>MKKIMGLLLLFVTSIVLLSGCESFSGTTVSRIMENNGWIYYVNIKEDTLYKMKPDFSEKTKFEPGVATNYSVIQEDTIYYLGREGIRKIQIDGTGEVKVVDTEEQNMFGFYVSGDWIYYPLKSGEVYRVKTDGTEKSKIAQINSFNGSMTVSDGWIYYEDGENLFRMKTDGTGAERISERVWIYEIKDGLIYYGEESKKGEIVGAYRMKLDGSEKSKLVEGNFVAIEGNWMYYGKKDGFFRSKLDGTAEEKLNEEEMFTICEVDDKYIYYIEYSGAAYRINLDGSGKVRIE</sequence>
<dbReference type="EMBL" id="MKIE01000005">
    <property type="protein sequence ID" value="OHW62041.1"/>
    <property type="molecule type" value="Genomic_DNA"/>
</dbReference>
<dbReference type="SUPFAM" id="SSF69304">
    <property type="entry name" value="Tricorn protease N-terminal domain"/>
    <property type="match status" value="1"/>
</dbReference>
<evidence type="ECO:0000313" key="3">
    <source>
        <dbReference type="Proteomes" id="UP000180254"/>
    </source>
</evidence>
<keyword evidence="3" id="KW-1185">Reference proteome</keyword>
<evidence type="ECO:0000259" key="1">
    <source>
        <dbReference type="Pfam" id="PF16472"/>
    </source>
</evidence>
<dbReference type="PANTHER" id="PTHR32256:SF17">
    <property type="entry name" value="EGF-LIKE DOMAIN-CONTAINING PROTEIN"/>
    <property type="match status" value="1"/>
</dbReference>
<dbReference type="OrthoDB" id="1889751at2"/>
<dbReference type="PANTHER" id="PTHR32256">
    <property type="match status" value="1"/>
</dbReference>
<evidence type="ECO:0000313" key="2">
    <source>
        <dbReference type="EMBL" id="OHW62041.1"/>
    </source>
</evidence>
<proteinExistence type="predicted"/>
<gene>
    <name evidence="2" type="ORF">EUAN_14890</name>
</gene>
<dbReference type="Proteomes" id="UP000180254">
    <property type="component" value="Unassembled WGS sequence"/>
</dbReference>
<reference evidence="2 3" key="1">
    <citation type="submission" date="2016-09" db="EMBL/GenBank/DDBJ databases">
        <title>Genome sequence of Eubacterium angustum.</title>
        <authorList>
            <person name="Poehlein A."/>
            <person name="Daniel R."/>
        </authorList>
    </citation>
    <scope>NUCLEOTIDE SEQUENCE [LARGE SCALE GENOMIC DNA]</scope>
    <source>
        <strain evidence="2 3">DSM 1989</strain>
    </source>
</reference>
<dbReference type="PROSITE" id="PS51257">
    <property type="entry name" value="PROKAR_LIPOPROTEIN"/>
    <property type="match status" value="1"/>
</dbReference>
<dbReference type="InterPro" id="IPR032485">
    <property type="entry name" value="LRP1-like_beta_prop"/>
</dbReference>
<dbReference type="AlphaFoldDB" id="A0A1S1V5V4"/>
<organism evidence="2 3">
    <name type="scientific">Andreesenia angusta</name>
    <dbReference type="NCBI Taxonomy" id="39480"/>
    <lineage>
        <taxon>Bacteria</taxon>
        <taxon>Bacillati</taxon>
        <taxon>Bacillota</taxon>
        <taxon>Tissierellia</taxon>
        <taxon>Tissierellales</taxon>
        <taxon>Gottschalkiaceae</taxon>
        <taxon>Andreesenia</taxon>
    </lineage>
</organism>
<dbReference type="Pfam" id="PF16472">
    <property type="entry name" value="DUF5050"/>
    <property type="match status" value="2"/>
</dbReference>
<name>A0A1S1V5V4_9FIRM</name>
<dbReference type="InterPro" id="IPR053369">
    <property type="entry name" value="SrfA-induced_signal"/>
</dbReference>
<feature type="domain" description="Prolow-density lipoprotein receptor-related protein 1-like beta-propeller" evidence="1">
    <location>
        <begin position="31"/>
        <end position="202"/>
    </location>
</feature>
<accession>A0A1S1V5V4</accession>
<dbReference type="STRING" id="39480.EUAN_14890"/>
<feature type="domain" description="Prolow-density lipoprotein receptor-related protein 1-like beta-propeller" evidence="1">
    <location>
        <begin position="206"/>
        <end position="290"/>
    </location>
</feature>
<dbReference type="RefSeq" id="WP_071063240.1">
    <property type="nucleotide sequence ID" value="NZ_MKIE01000005.1"/>
</dbReference>
<comment type="caution">
    <text evidence="2">The sequence shown here is derived from an EMBL/GenBank/DDBJ whole genome shotgun (WGS) entry which is preliminary data.</text>
</comment>
<protein>
    <recommendedName>
        <fullName evidence="1">Prolow-density lipoprotein receptor-related protein 1-like beta-propeller domain-containing protein</fullName>
    </recommendedName>
</protein>